<dbReference type="Gene3D" id="1.10.533.10">
    <property type="entry name" value="Death Domain, Fas"/>
    <property type="match status" value="1"/>
</dbReference>
<dbReference type="PROSITE" id="PS00652">
    <property type="entry name" value="TNFR_NGFR_1"/>
    <property type="match status" value="1"/>
</dbReference>
<keyword evidence="5" id="KW-0325">Glycoprotein</keyword>
<keyword evidence="12" id="KW-1185">Reference proteome</keyword>
<dbReference type="Pfam" id="PF00020">
    <property type="entry name" value="TNFR_c6"/>
    <property type="match status" value="2"/>
</dbReference>
<keyword evidence="8" id="KW-0812">Transmembrane</keyword>
<keyword evidence="8" id="KW-0472">Membrane</keyword>
<organism evidence="11 12">
    <name type="scientific">Phrynosoma platyrhinos</name>
    <name type="common">Desert horned lizard</name>
    <dbReference type="NCBI Taxonomy" id="52577"/>
    <lineage>
        <taxon>Eukaryota</taxon>
        <taxon>Metazoa</taxon>
        <taxon>Chordata</taxon>
        <taxon>Craniata</taxon>
        <taxon>Vertebrata</taxon>
        <taxon>Euteleostomi</taxon>
        <taxon>Lepidosauria</taxon>
        <taxon>Squamata</taxon>
        <taxon>Bifurcata</taxon>
        <taxon>Unidentata</taxon>
        <taxon>Episquamata</taxon>
        <taxon>Toxicofera</taxon>
        <taxon>Iguania</taxon>
        <taxon>Phrynosomatidae</taxon>
        <taxon>Phrynosomatinae</taxon>
        <taxon>Phrynosoma</taxon>
    </lineage>
</organism>
<feature type="domain" description="Death" evidence="9">
    <location>
        <begin position="302"/>
        <end position="385"/>
    </location>
</feature>
<evidence type="ECO:0000256" key="3">
    <source>
        <dbReference type="ARBA" id="ARBA00022737"/>
    </source>
</evidence>
<evidence type="ECO:0000256" key="5">
    <source>
        <dbReference type="ARBA" id="ARBA00023180"/>
    </source>
</evidence>
<feature type="disulfide bond" evidence="6">
    <location>
        <begin position="78"/>
        <end position="93"/>
    </location>
</feature>
<dbReference type="Proteomes" id="UP000826234">
    <property type="component" value="Unassembled WGS sequence"/>
</dbReference>
<evidence type="ECO:0000259" key="10">
    <source>
        <dbReference type="PROSITE" id="PS50050"/>
    </source>
</evidence>
<feature type="region of interest" description="Disordered" evidence="7">
    <location>
        <begin position="276"/>
        <end position="295"/>
    </location>
</feature>
<evidence type="ECO:0000313" key="12">
    <source>
        <dbReference type="Proteomes" id="UP000826234"/>
    </source>
</evidence>
<dbReference type="Gene3D" id="2.10.50.10">
    <property type="entry name" value="Tumor Necrosis Factor Receptor, subunit A, domain 2"/>
    <property type="match status" value="2"/>
</dbReference>
<accession>A0ABQ7TGK1</accession>
<dbReference type="PROSITE" id="PS50017">
    <property type="entry name" value="DEATH_DOMAIN"/>
    <property type="match status" value="1"/>
</dbReference>
<dbReference type="PANTHER" id="PTHR46861">
    <property type="entry name" value="TUMOR NECROSIS FACTOR RECEPTOR SUPERFAMILY MEMBER 1A"/>
    <property type="match status" value="1"/>
</dbReference>
<evidence type="ECO:0000256" key="6">
    <source>
        <dbReference type="PROSITE-ProRule" id="PRU00206"/>
    </source>
</evidence>
<protein>
    <recommendedName>
        <fullName evidence="13">Tumor necrosis factor receptor superfamily member 1A</fullName>
    </recommendedName>
</protein>
<feature type="repeat" description="TNFR-Cys" evidence="6">
    <location>
        <begin position="120"/>
        <end position="159"/>
    </location>
</feature>
<keyword evidence="1" id="KW-0053">Apoptosis</keyword>
<gene>
    <name evidence="11" type="ORF">JD844_010114</name>
</gene>
<evidence type="ECO:0000256" key="8">
    <source>
        <dbReference type="SAM" id="Phobius"/>
    </source>
</evidence>
<dbReference type="Pfam" id="PF00531">
    <property type="entry name" value="Death"/>
    <property type="match status" value="1"/>
</dbReference>
<feature type="repeat" description="TNFR-Cys" evidence="6">
    <location>
        <begin position="77"/>
        <end position="119"/>
    </location>
</feature>
<dbReference type="SMART" id="SM00005">
    <property type="entry name" value="DEATH"/>
    <property type="match status" value="1"/>
</dbReference>
<feature type="transmembrane region" description="Helical" evidence="8">
    <location>
        <begin position="205"/>
        <end position="226"/>
    </location>
</feature>
<feature type="domain" description="TNFR-Cys" evidence="10">
    <location>
        <begin position="120"/>
        <end position="159"/>
    </location>
</feature>
<dbReference type="InterPro" id="IPR052493">
    <property type="entry name" value="TNFRSF1A"/>
</dbReference>
<evidence type="ECO:0000256" key="7">
    <source>
        <dbReference type="SAM" id="MobiDB-lite"/>
    </source>
</evidence>
<dbReference type="SUPFAM" id="SSF47986">
    <property type="entry name" value="DEATH domain"/>
    <property type="match status" value="1"/>
</dbReference>
<keyword evidence="3" id="KW-0677">Repeat</keyword>
<dbReference type="InterPro" id="IPR033993">
    <property type="entry name" value="TNFRSF1A_N"/>
</dbReference>
<proteinExistence type="predicted"/>
<evidence type="ECO:0000256" key="1">
    <source>
        <dbReference type="ARBA" id="ARBA00022703"/>
    </source>
</evidence>
<dbReference type="SUPFAM" id="SSF57586">
    <property type="entry name" value="TNF receptor-like"/>
    <property type="match status" value="3"/>
</dbReference>
<comment type="caution">
    <text evidence="11">The sequence shown here is derived from an EMBL/GenBank/DDBJ whole genome shotgun (WGS) entry which is preliminary data.</text>
</comment>
<dbReference type="EMBL" id="JAIPUX010000439">
    <property type="protein sequence ID" value="KAH0628691.1"/>
    <property type="molecule type" value="Genomic_DNA"/>
</dbReference>
<dbReference type="CDD" id="cd08313">
    <property type="entry name" value="Death_TNFR1"/>
    <property type="match status" value="1"/>
</dbReference>
<reference evidence="11 12" key="1">
    <citation type="journal article" date="2022" name="Gigascience">
        <title>A chromosome-level genome assembly and annotation of the desert horned lizard, Phrynosoma platyrhinos, provides insight into chromosomal rearrangements among reptiles.</title>
        <authorList>
            <person name="Koochekian N."/>
            <person name="Ascanio A."/>
            <person name="Farleigh K."/>
            <person name="Card D.C."/>
            <person name="Schield D.R."/>
            <person name="Castoe T.A."/>
            <person name="Jezkova T."/>
        </authorList>
    </citation>
    <scope>NUCLEOTIDE SEQUENCE [LARGE SCALE GENOMIC DNA]</scope>
    <source>
        <strain evidence="11">NK-2021</strain>
    </source>
</reference>
<dbReference type="InterPro" id="IPR033994">
    <property type="entry name" value="TNFRSF1A_death"/>
</dbReference>
<evidence type="ECO:0000259" key="9">
    <source>
        <dbReference type="PROSITE" id="PS50017"/>
    </source>
</evidence>
<dbReference type="PROSITE" id="PS50050">
    <property type="entry name" value="TNFR_NGFR_2"/>
    <property type="match status" value="2"/>
</dbReference>
<keyword evidence="2" id="KW-0732">Signal</keyword>
<dbReference type="InterPro" id="IPR001368">
    <property type="entry name" value="TNFR/NGFR_Cys_rich_reg"/>
</dbReference>
<dbReference type="PANTHER" id="PTHR46861:SF1">
    <property type="entry name" value="TUMOR NECROSIS FACTOR RECEPTOR SUPERFAMILY MEMBER 1A"/>
    <property type="match status" value="1"/>
</dbReference>
<dbReference type="SMART" id="SM00208">
    <property type="entry name" value="TNFR"/>
    <property type="match status" value="4"/>
</dbReference>
<feature type="region of interest" description="Disordered" evidence="7">
    <location>
        <begin position="239"/>
        <end position="270"/>
    </location>
</feature>
<keyword evidence="8" id="KW-1133">Transmembrane helix</keyword>
<name>A0ABQ7TGK1_PHRPL</name>
<feature type="disulfide bond" evidence="6">
    <location>
        <begin position="121"/>
        <end position="136"/>
    </location>
</feature>
<evidence type="ECO:0000256" key="4">
    <source>
        <dbReference type="ARBA" id="ARBA00023157"/>
    </source>
</evidence>
<evidence type="ECO:0008006" key="13">
    <source>
        <dbReference type="Google" id="ProtNLM"/>
    </source>
</evidence>
<feature type="compositionally biased region" description="Basic and acidic residues" evidence="7">
    <location>
        <begin position="248"/>
        <end position="270"/>
    </location>
</feature>
<keyword evidence="4 6" id="KW-1015">Disulfide bond</keyword>
<dbReference type="CDD" id="cd10576">
    <property type="entry name" value="TNFRSF1A"/>
    <property type="match status" value="1"/>
</dbReference>
<evidence type="ECO:0000256" key="2">
    <source>
        <dbReference type="ARBA" id="ARBA00022729"/>
    </source>
</evidence>
<sequence>MKTGESLGVALIPETIQEVDSQKQVSLHSSGREKRELVCQKGYYPHPNGTHCCIKCHKGTYVAQHCSGPEKTTNCSECPPGAFMSQDNFYSRCFGCAGCRASFGQIAISSCTPEQDTVCGCGSHQYQTSDSSEFFCRNCSTCENGKIRQHCTKFSDTICECHPGFFLRISENKCSPCSSCNAQDCKERCEPMSFPVANPSNSKEITFVLGSLVFLFGTGCVLLLLAKKTKWQPCQKKQSSTSCSYSLHPERTGEPTSKTDDKGNYSPLCRDDEVQQPLHTSPSVPLPDCVKSAGETQVPDRPEVLYTIVDHVPLPRWKEFMRYLGLSENTIERISIEQRNMREAQFEMLRHWKLQAGHGASVERISNVLNQMNLSGCSEAIQEVLTKQP</sequence>
<feature type="domain" description="TNFR-Cys" evidence="10">
    <location>
        <begin position="77"/>
        <end position="119"/>
    </location>
</feature>
<comment type="caution">
    <text evidence="6">Lacks conserved residue(s) required for the propagation of feature annotation.</text>
</comment>
<evidence type="ECO:0000313" key="11">
    <source>
        <dbReference type="EMBL" id="KAH0628691.1"/>
    </source>
</evidence>
<dbReference type="InterPro" id="IPR011029">
    <property type="entry name" value="DEATH-like_dom_sf"/>
</dbReference>
<dbReference type="InterPro" id="IPR000488">
    <property type="entry name" value="Death_dom"/>
</dbReference>